<organism evidence="10 11">
    <name type="scientific">Ficus carica</name>
    <name type="common">Common fig</name>
    <dbReference type="NCBI Taxonomy" id="3494"/>
    <lineage>
        <taxon>Eukaryota</taxon>
        <taxon>Viridiplantae</taxon>
        <taxon>Streptophyta</taxon>
        <taxon>Embryophyta</taxon>
        <taxon>Tracheophyta</taxon>
        <taxon>Spermatophyta</taxon>
        <taxon>Magnoliopsida</taxon>
        <taxon>eudicotyledons</taxon>
        <taxon>Gunneridae</taxon>
        <taxon>Pentapetalae</taxon>
        <taxon>rosids</taxon>
        <taxon>fabids</taxon>
        <taxon>Rosales</taxon>
        <taxon>Moraceae</taxon>
        <taxon>Ficeae</taxon>
        <taxon>Ficus</taxon>
    </lineage>
</organism>
<keyword evidence="3" id="KW-0150">Chloroplast</keyword>
<dbReference type="GO" id="GO:0009507">
    <property type="term" value="C:chloroplast"/>
    <property type="evidence" value="ECO:0007669"/>
    <property type="project" value="UniProtKB-SubCell"/>
</dbReference>
<name>A0AA88DBX7_FICCA</name>
<dbReference type="InterPro" id="IPR044505">
    <property type="entry name" value="GlgX_Isoamylase_N_E_set"/>
</dbReference>
<comment type="subcellular location">
    <subcellularLocation>
        <location evidence="1">Plastid</location>
        <location evidence="1">Chloroplast</location>
    </subcellularLocation>
</comment>
<dbReference type="SUPFAM" id="SSF81296">
    <property type="entry name" value="E set domains"/>
    <property type="match status" value="1"/>
</dbReference>
<dbReference type="InterPro" id="IPR013783">
    <property type="entry name" value="Ig-like_fold"/>
</dbReference>
<comment type="catalytic activity">
    <reaction evidence="7">
        <text>Hydrolysis of (1-&gt;6)-alpha-D-glucosidic branch linkages in glycogen, amylopectin and their beta-limit dextrins.</text>
        <dbReference type="EC" id="3.2.1.68"/>
    </reaction>
</comment>
<dbReference type="CDD" id="cd02856">
    <property type="entry name" value="E_set_GDE_Isoamylase_N"/>
    <property type="match status" value="1"/>
</dbReference>
<feature type="domain" description="Glycosyl hydrolase family 13 catalytic" evidence="9">
    <location>
        <begin position="233"/>
        <end position="681"/>
    </location>
</feature>
<dbReference type="Gene3D" id="3.20.20.80">
    <property type="entry name" value="Glycosidases"/>
    <property type="match status" value="1"/>
</dbReference>
<dbReference type="Gene3D" id="2.60.40.1180">
    <property type="entry name" value="Golgi alpha-mannosidase II"/>
    <property type="match status" value="1"/>
</dbReference>
<evidence type="ECO:0000256" key="6">
    <source>
        <dbReference type="ARBA" id="ARBA00022946"/>
    </source>
</evidence>
<dbReference type="InterPro" id="IPR004193">
    <property type="entry name" value="Glyco_hydro_13_N"/>
</dbReference>
<dbReference type="SUPFAM" id="SSF51445">
    <property type="entry name" value="(Trans)glycosidases"/>
    <property type="match status" value="1"/>
</dbReference>
<keyword evidence="4" id="KW-0934">Plastid</keyword>
<dbReference type="SUPFAM" id="SSF51011">
    <property type="entry name" value="Glycosyl hydrolase domain"/>
    <property type="match status" value="1"/>
</dbReference>
<keyword evidence="11" id="KW-1185">Reference proteome</keyword>
<dbReference type="InterPro" id="IPR006047">
    <property type="entry name" value="GH13_cat_dom"/>
</dbReference>
<evidence type="ECO:0000256" key="1">
    <source>
        <dbReference type="ARBA" id="ARBA00004229"/>
    </source>
</evidence>
<evidence type="ECO:0000313" key="10">
    <source>
        <dbReference type="EMBL" id="GMN53573.1"/>
    </source>
</evidence>
<evidence type="ECO:0000256" key="3">
    <source>
        <dbReference type="ARBA" id="ARBA00022528"/>
    </source>
</evidence>
<evidence type="ECO:0000313" key="11">
    <source>
        <dbReference type="Proteomes" id="UP001187192"/>
    </source>
</evidence>
<dbReference type="InterPro" id="IPR014756">
    <property type="entry name" value="Ig_E-set"/>
</dbReference>
<accession>A0AA88DBX7</accession>
<comment type="similarity">
    <text evidence="2">Belongs to the glycosyl hydrolase 13 family.</text>
</comment>
<evidence type="ECO:0000256" key="7">
    <source>
        <dbReference type="ARBA" id="ARBA00051664"/>
    </source>
</evidence>
<dbReference type="Pfam" id="PF02922">
    <property type="entry name" value="CBM_48"/>
    <property type="match status" value="1"/>
</dbReference>
<dbReference type="PANTHER" id="PTHR43002">
    <property type="entry name" value="GLYCOGEN DEBRANCHING ENZYME"/>
    <property type="match status" value="1"/>
</dbReference>
<dbReference type="Gene3D" id="2.60.40.10">
    <property type="entry name" value="Immunoglobulins"/>
    <property type="match status" value="1"/>
</dbReference>
<evidence type="ECO:0000256" key="5">
    <source>
        <dbReference type="ARBA" id="ARBA00022801"/>
    </source>
</evidence>
<dbReference type="FunFam" id="2.60.40.10:FF:001593">
    <property type="entry name" value="Isoamylase 1, chloroplastic"/>
    <property type="match status" value="1"/>
</dbReference>
<keyword evidence="6" id="KW-0809">Transit peptide</keyword>
<dbReference type="FunFam" id="3.20.20.80:FF:000054">
    <property type="entry name" value="Glycogen debranching enzyme"/>
    <property type="match status" value="1"/>
</dbReference>
<protein>
    <recommendedName>
        <fullName evidence="8">isoamylase</fullName>
        <ecNumber evidence="8">3.2.1.68</ecNumber>
    </recommendedName>
</protein>
<sequence>MESHYLVISSSCFPYNAPNLHHPRKLLPLPSLSAIAGIRNRFSRPIHRNRSDLAVKARRDGGATELLVVDGEPELSRFQVSRGSPSPLGATSRDGGVNFAVFAGNAVNATLCLMALSDLEQNRVTEEIPLDVATNRTGNVWHVFVKGDFKDMLYGYKFDGKFSPEEGYYFDPSQILLDPYGKAVIRRGEYGTVGPDGNCWPQMACAVPSSSDEFDWEGDLPLKYPQKDLIIYEMHVRGFTRHESSGIEFPGTYLGVVEKLDHLQELGVNCIELMPCHEFNELEYCSYKTAMGDHKVNFWGYSTVNYFSPMLRYSSVGTHNCGHDAVKELKLLIREAHKRGIEVIMDVVFNHTAEGNENGPILSFRGVDNRVYYMLAPKGEFYNYSGCGNTFNCNHPVVRQFIVDCLRYWVTEMHVDGFRFDLASIMTRGSSLWNAVNIYGSPVEGDLLTTGTPLSSPPLIDLLSNDPILHGVKLIAEAWDAGGLYQVGSFPHWGIWSEWNGKYRDTVRQFIKGTDGLAGAFAKSLCGSPNLYQAGGRKPWNSINFVSAHDGFSLADLVSYNNKHNLANGEDNNDGEKHNNSWNCGEAVDERLQVLCKGEEKIIQNKDFTIFPPDMTVIYIQMPIIAIPTFPFLGGQGVPMIYMGDEYGHTKGGNNNTYCHDNYINYFRWDKKEDSSSDFFRFCCFMTKFRRECESLGLHDFPTAERLQWHGHAPKVPDWSETSRFVAVSLKDSVKGEIYIAFNASHLPVTVSLPERPGYRWEPLVDTGKPAPYDFLTLDLPERETVVKQYEHFLDANLYPMLSYSSIILLLAPYVAKETSS</sequence>
<dbReference type="SMART" id="SM00642">
    <property type="entry name" value="Aamy"/>
    <property type="match status" value="1"/>
</dbReference>
<dbReference type="Pfam" id="PF21156">
    <property type="entry name" value="ISOA1-3_C"/>
    <property type="match status" value="1"/>
</dbReference>
<dbReference type="GO" id="GO:0019156">
    <property type="term" value="F:isoamylase activity"/>
    <property type="evidence" value="ECO:0007669"/>
    <property type="project" value="UniProtKB-EC"/>
</dbReference>
<reference evidence="10" key="1">
    <citation type="submission" date="2023-07" db="EMBL/GenBank/DDBJ databases">
        <title>draft genome sequence of fig (Ficus carica).</title>
        <authorList>
            <person name="Takahashi T."/>
            <person name="Nishimura K."/>
        </authorList>
    </citation>
    <scope>NUCLEOTIDE SEQUENCE</scope>
</reference>
<evidence type="ECO:0000259" key="9">
    <source>
        <dbReference type="SMART" id="SM00642"/>
    </source>
</evidence>
<gene>
    <name evidence="10" type="ORF">TIFTF001_022704</name>
</gene>
<dbReference type="Proteomes" id="UP001187192">
    <property type="component" value="Unassembled WGS sequence"/>
</dbReference>
<dbReference type="EMBL" id="BTGU01000047">
    <property type="protein sequence ID" value="GMN53573.1"/>
    <property type="molecule type" value="Genomic_DNA"/>
</dbReference>
<dbReference type="InterPro" id="IPR013780">
    <property type="entry name" value="Glyco_hydro_b"/>
</dbReference>
<dbReference type="InterPro" id="IPR017853">
    <property type="entry name" value="GH"/>
</dbReference>
<dbReference type="CDD" id="cd11326">
    <property type="entry name" value="AmyAc_Glg_debranch"/>
    <property type="match status" value="1"/>
</dbReference>
<comment type="caution">
    <text evidence="10">The sequence shown here is derived from an EMBL/GenBank/DDBJ whole genome shotgun (WGS) entry which is preliminary data.</text>
</comment>
<dbReference type="AlphaFoldDB" id="A0AA88DBX7"/>
<proteinExistence type="inferred from homology"/>
<dbReference type="GO" id="GO:0005975">
    <property type="term" value="P:carbohydrate metabolic process"/>
    <property type="evidence" value="ECO:0007669"/>
    <property type="project" value="InterPro"/>
</dbReference>
<evidence type="ECO:0000256" key="2">
    <source>
        <dbReference type="ARBA" id="ARBA00008061"/>
    </source>
</evidence>
<dbReference type="InterPro" id="IPR048650">
    <property type="entry name" value="ISOA1-3-like_C"/>
</dbReference>
<keyword evidence="5" id="KW-0378">Hydrolase</keyword>
<evidence type="ECO:0000256" key="4">
    <source>
        <dbReference type="ARBA" id="ARBA00022640"/>
    </source>
</evidence>
<dbReference type="Pfam" id="PF00128">
    <property type="entry name" value="Alpha-amylase"/>
    <property type="match status" value="1"/>
</dbReference>
<dbReference type="EC" id="3.2.1.68" evidence="8"/>
<evidence type="ECO:0000256" key="8">
    <source>
        <dbReference type="ARBA" id="ARBA00066531"/>
    </source>
</evidence>